<evidence type="ECO:0000259" key="4">
    <source>
        <dbReference type="PROSITE" id="PS50188"/>
    </source>
</evidence>
<dbReference type="SUPFAM" id="SSF49899">
    <property type="entry name" value="Concanavalin A-like lectins/glucanases"/>
    <property type="match status" value="1"/>
</dbReference>
<dbReference type="SMART" id="SM00589">
    <property type="entry name" value="PRY"/>
    <property type="match status" value="1"/>
</dbReference>
<reference evidence="5" key="1">
    <citation type="submission" date="2025-08" db="UniProtKB">
        <authorList>
            <consortium name="Ensembl"/>
        </authorList>
    </citation>
    <scope>IDENTIFICATION</scope>
</reference>
<dbReference type="AlphaFoldDB" id="A0A3Q0S5X9"/>
<dbReference type="OMA" id="WHKDERI"/>
<organism evidence="5 6">
    <name type="scientific">Amphilophus citrinellus</name>
    <name type="common">Midas cichlid</name>
    <name type="synonym">Cichlasoma citrinellum</name>
    <dbReference type="NCBI Taxonomy" id="61819"/>
    <lineage>
        <taxon>Eukaryota</taxon>
        <taxon>Metazoa</taxon>
        <taxon>Chordata</taxon>
        <taxon>Craniata</taxon>
        <taxon>Vertebrata</taxon>
        <taxon>Euteleostomi</taxon>
        <taxon>Actinopterygii</taxon>
        <taxon>Neopterygii</taxon>
        <taxon>Teleostei</taxon>
        <taxon>Neoteleostei</taxon>
        <taxon>Acanthomorphata</taxon>
        <taxon>Ovalentaria</taxon>
        <taxon>Cichlomorphae</taxon>
        <taxon>Cichliformes</taxon>
        <taxon>Cichlidae</taxon>
        <taxon>New World cichlids</taxon>
        <taxon>Cichlasomatinae</taxon>
        <taxon>Heroini</taxon>
        <taxon>Amphilophus</taxon>
    </lineage>
</organism>
<dbReference type="Gene3D" id="2.60.120.920">
    <property type="match status" value="1"/>
</dbReference>
<proteinExistence type="predicted"/>
<evidence type="ECO:0000256" key="3">
    <source>
        <dbReference type="ARBA" id="ARBA00022833"/>
    </source>
</evidence>
<dbReference type="SMART" id="SM00449">
    <property type="entry name" value="SPRY"/>
    <property type="match status" value="1"/>
</dbReference>
<dbReference type="InterPro" id="IPR043136">
    <property type="entry name" value="B30.2/SPRY_sf"/>
</dbReference>
<keyword evidence="1" id="KW-0479">Metal-binding</keyword>
<keyword evidence="2" id="KW-0863">Zinc-finger</keyword>
<evidence type="ECO:0000256" key="2">
    <source>
        <dbReference type="ARBA" id="ARBA00022771"/>
    </source>
</evidence>
<dbReference type="InterPro" id="IPR051051">
    <property type="entry name" value="E3_ubiq-ligase_TRIM/RNF"/>
</dbReference>
<dbReference type="PANTHER" id="PTHR25465">
    <property type="entry name" value="B-BOX DOMAIN CONTAINING"/>
    <property type="match status" value="1"/>
</dbReference>
<dbReference type="PANTHER" id="PTHR25465:SF14">
    <property type="entry name" value="E3 UBIQUITIN-PROTEIN LIGASE TRIM65"/>
    <property type="match status" value="1"/>
</dbReference>
<dbReference type="InterPro" id="IPR003877">
    <property type="entry name" value="SPRY_dom"/>
</dbReference>
<sequence>MNYDHVSFSPSDACDLTLDPNTANYKLILSEGNQKATHREKQLYPDHPERFDTLPQVLCREALTGRCYWEVELSVNNGTDAAAAVCYKTVERKGEGRFCGFGWNNMSWSLGHKWEPKPTFYSEHVGVTNKYPVPPACCPRLGLFLDWPAGTLSYYTVSFNNLSHIHTFRTKFSEPVFPAFKLWTKNSYINGLTHSM</sequence>
<protein>
    <recommendedName>
        <fullName evidence="4">B30.2/SPRY domain-containing protein</fullName>
    </recommendedName>
</protein>
<dbReference type="GO" id="GO:0008270">
    <property type="term" value="F:zinc ion binding"/>
    <property type="evidence" value="ECO:0007669"/>
    <property type="project" value="UniProtKB-KW"/>
</dbReference>
<dbReference type="Pfam" id="PF13765">
    <property type="entry name" value="PRY"/>
    <property type="match status" value="1"/>
</dbReference>
<feature type="domain" description="B30.2/SPRY" evidence="4">
    <location>
        <begin position="1"/>
        <end position="196"/>
    </location>
</feature>
<accession>A0A3Q0S5X9</accession>
<keyword evidence="6" id="KW-1185">Reference proteome</keyword>
<dbReference type="PRINTS" id="PR01407">
    <property type="entry name" value="BUTYPHLNCDUF"/>
</dbReference>
<dbReference type="Proteomes" id="UP000261340">
    <property type="component" value="Unplaced"/>
</dbReference>
<dbReference type="InterPro" id="IPR013320">
    <property type="entry name" value="ConA-like_dom_sf"/>
</dbReference>
<evidence type="ECO:0000256" key="1">
    <source>
        <dbReference type="ARBA" id="ARBA00022723"/>
    </source>
</evidence>
<dbReference type="InterPro" id="IPR001870">
    <property type="entry name" value="B30.2/SPRY"/>
</dbReference>
<dbReference type="STRING" id="61819.ENSACIP00000020249"/>
<evidence type="ECO:0000313" key="6">
    <source>
        <dbReference type="Proteomes" id="UP000261340"/>
    </source>
</evidence>
<name>A0A3Q0S5X9_AMPCI</name>
<dbReference type="Pfam" id="PF00622">
    <property type="entry name" value="SPRY"/>
    <property type="match status" value="1"/>
</dbReference>
<dbReference type="GO" id="GO:0005737">
    <property type="term" value="C:cytoplasm"/>
    <property type="evidence" value="ECO:0007669"/>
    <property type="project" value="UniProtKB-ARBA"/>
</dbReference>
<reference evidence="5" key="2">
    <citation type="submission" date="2025-09" db="UniProtKB">
        <authorList>
            <consortium name="Ensembl"/>
        </authorList>
    </citation>
    <scope>IDENTIFICATION</scope>
</reference>
<keyword evidence="3" id="KW-0862">Zinc</keyword>
<dbReference type="InterPro" id="IPR006574">
    <property type="entry name" value="PRY"/>
</dbReference>
<evidence type="ECO:0000313" key="5">
    <source>
        <dbReference type="Ensembl" id="ENSACIP00000020249.1"/>
    </source>
</evidence>
<dbReference type="GeneTree" id="ENSGT01150000286950"/>
<dbReference type="Ensembl" id="ENSACIT00000020784.1">
    <property type="protein sequence ID" value="ENSACIP00000020249.1"/>
    <property type="gene ID" value="ENSACIG00000015744.1"/>
</dbReference>
<dbReference type="InterPro" id="IPR003879">
    <property type="entry name" value="Butyrophylin_SPRY"/>
</dbReference>
<dbReference type="PROSITE" id="PS50188">
    <property type="entry name" value="B302_SPRY"/>
    <property type="match status" value="1"/>
</dbReference>